<dbReference type="STRING" id="61622.ENSRROP00000011756"/>
<dbReference type="SUPFAM" id="SSF52833">
    <property type="entry name" value="Thioredoxin-like"/>
    <property type="match status" value="1"/>
</dbReference>
<dbReference type="Gene3D" id="3.40.30.10">
    <property type="entry name" value="Glutaredoxin"/>
    <property type="match status" value="1"/>
</dbReference>
<evidence type="ECO:0000313" key="15">
    <source>
        <dbReference type="Proteomes" id="UP000233200"/>
    </source>
</evidence>
<evidence type="ECO:0000256" key="3">
    <source>
        <dbReference type="ARBA" id="ARBA00004632"/>
    </source>
</evidence>
<evidence type="ECO:0000313" key="14">
    <source>
        <dbReference type="Ensembl" id="ENSRROP00000011756.1"/>
    </source>
</evidence>
<keyword evidence="11" id="KW-0966">Cell projection</keyword>
<dbReference type="InterPro" id="IPR051033">
    <property type="entry name" value="SH3BGR"/>
</dbReference>
<comment type="similarity">
    <text evidence="4">Belongs to the SH3BGR family.</text>
</comment>
<evidence type="ECO:0000256" key="9">
    <source>
        <dbReference type="ARBA" id="ARBA00023180"/>
    </source>
</evidence>
<dbReference type="PANTHER" id="PTHR12232">
    <property type="entry name" value="SH3 DOMAIN-BINDING GLUTAMIC ACID-RICH-LIKE PROTEIN"/>
    <property type="match status" value="1"/>
</dbReference>
<keyword evidence="15" id="KW-1185">Reference proteome</keyword>
<evidence type="ECO:0000256" key="1">
    <source>
        <dbReference type="ARBA" id="ARBA00004123"/>
    </source>
</evidence>
<comment type="subcellular location">
    <subcellularLocation>
        <location evidence="3">Cell projection</location>
        <location evidence="3">Ruffle membrane</location>
    </subcellularLocation>
    <subcellularLocation>
        <location evidence="2">Cytoplasm</location>
        <location evidence="2">Cytosol</location>
    </subcellularLocation>
    <subcellularLocation>
        <location evidence="1">Nucleus</location>
    </subcellularLocation>
</comment>
<evidence type="ECO:0000256" key="5">
    <source>
        <dbReference type="ARBA" id="ARBA00022475"/>
    </source>
</evidence>
<evidence type="ECO:0000256" key="4">
    <source>
        <dbReference type="ARBA" id="ARBA00007764"/>
    </source>
</evidence>
<keyword evidence="9" id="KW-0325">Glycoprotein</keyword>
<dbReference type="Ensembl" id="ENSRROT00000035864.1">
    <property type="protein sequence ID" value="ENSRROP00000011756.1"/>
    <property type="gene ID" value="ENSRROG00000030207.1"/>
</dbReference>
<evidence type="ECO:0000256" key="2">
    <source>
        <dbReference type="ARBA" id="ARBA00004514"/>
    </source>
</evidence>
<keyword evidence="10" id="KW-0539">Nucleus</keyword>
<dbReference type="InterPro" id="IPR036249">
    <property type="entry name" value="Thioredoxin-like_sf"/>
</dbReference>
<dbReference type="Proteomes" id="UP000233200">
    <property type="component" value="Unplaced"/>
</dbReference>
<name>A0A2K6P5E7_RHIRO</name>
<dbReference type="AlphaFoldDB" id="A0A2K6P5E7"/>
<proteinExistence type="inferred from homology"/>
<keyword evidence="5" id="KW-1003">Cell membrane</keyword>
<evidence type="ECO:0000256" key="10">
    <source>
        <dbReference type="ARBA" id="ARBA00023242"/>
    </source>
</evidence>
<dbReference type="GO" id="GO:0005634">
    <property type="term" value="C:nucleus"/>
    <property type="evidence" value="ECO:0007669"/>
    <property type="project" value="UniProtKB-SubCell"/>
</dbReference>
<evidence type="ECO:0000256" key="6">
    <source>
        <dbReference type="ARBA" id="ARBA00022490"/>
    </source>
</evidence>
<keyword evidence="6" id="KW-0963">Cytoplasm</keyword>
<dbReference type="Pfam" id="PF04908">
    <property type="entry name" value="SH3BGR"/>
    <property type="match status" value="1"/>
</dbReference>
<evidence type="ECO:0000256" key="13">
    <source>
        <dbReference type="ARBA" id="ARBA00045345"/>
    </source>
</evidence>
<dbReference type="InterPro" id="IPR006993">
    <property type="entry name" value="Glut_rich_SH3-bd"/>
</dbReference>
<dbReference type="PANTHER" id="PTHR12232:SF3">
    <property type="entry name" value="SH3 DOMAIN-BINDING GLUTAMIC ACID-RICH-LIKE PROTEIN 3"/>
    <property type="match status" value="1"/>
</dbReference>
<organism evidence="14 15">
    <name type="scientific">Rhinopithecus roxellana</name>
    <name type="common">Golden snub-nosed monkey</name>
    <name type="synonym">Pygathrix roxellana</name>
    <dbReference type="NCBI Taxonomy" id="61622"/>
    <lineage>
        <taxon>Eukaryota</taxon>
        <taxon>Metazoa</taxon>
        <taxon>Chordata</taxon>
        <taxon>Craniata</taxon>
        <taxon>Vertebrata</taxon>
        <taxon>Euteleostomi</taxon>
        <taxon>Mammalia</taxon>
        <taxon>Eutheria</taxon>
        <taxon>Euarchontoglires</taxon>
        <taxon>Primates</taxon>
        <taxon>Haplorrhini</taxon>
        <taxon>Catarrhini</taxon>
        <taxon>Cercopithecidae</taxon>
        <taxon>Colobinae</taxon>
        <taxon>Rhinopithecus</taxon>
    </lineage>
</organism>
<evidence type="ECO:0000256" key="7">
    <source>
        <dbReference type="ARBA" id="ARBA00022990"/>
    </source>
</evidence>
<dbReference type="GO" id="GO:0032587">
    <property type="term" value="C:ruffle membrane"/>
    <property type="evidence" value="ECO:0007669"/>
    <property type="project" value="UniProtKB-SubCell"/>
</dbReference>
<protein>
    <recommendedName>
        <fullName evidence="12">SH3 domain-binding glutamic acid-rich-like protein 3</fullName>
    </recommendedName>
</protein>
<reference evidence="14" key="1">
    <citation type="submission" date="2025-08" db="UniProtKB">
        <authorList>
            <consortium name="Ensembl"/>
        </authorList>
    </citation>
    <scope>IDENTIFICATION</scope>
</reference>
<evidence type="ECO:0000256" key="12">
    <source>
        <dbReference type="ARBA" id="ARBA00040886"/>
    </source>
</evidence>
<keyword evidence="7" id="KW-0007">Acetylation</keyword>
<evidence type="ECO:0000256" key="8">
    <source>
        <dbReference type="ARBA" id="ARBA00023136"/>
    </source>
</evidence>
<reference evidence="14" key="2">
    <citation type="submission" date="2025-09" db="UniProtKB">
        <authorList>
            <consortium name="Ensembl"/>
        </authorList>
    </citation>
    <scope>IDENTIFICATION</scope>
</reference>
<dbReference type="OMA" id="ITIYYAS"/>
<accession>A0A2K6P5E7</accession>
<evidence type="ECO:0000256" key="11">
    <source>
        <dbReference type="ARBA" id="ARBA00023273"/>
    </source>
</evidence>
<sequence length="84" mass="9454">ISLHPYSTSVTGSHKIKSQQSERIQYQLVDISQDNAVRDEMQVLVGNPKAAPPHIVNGDHYCGDFELFVEAVKQNMLQEFLKLA</sequence>
<comment type="function">
    <text evidence="13">Could act as a modulator of glutaredoxin biological activity. May play a role in cytoskeleton organization.</text>
</comment>
<dbReference type="GO" id="GO:0005829">
    <property type="term" value="C:cytosol"/>
    <property type="evidence" value="ECO:0007669"/>
    <property type="project" value="UniProtKB-SubCell"/>
</dbReference>
<keyword evidence="8" id="KW-0472">Membrane</keyword>
<dbReference type="GeneTree" id="ENSGT00940000157260"/>